<dbReference type="Gene3D" id="1.10.357.20">
    <property type="entry name" value="SLC41 divalent cation transporters, integral membrane domain"/>
    <property type="match status" value="1"/>
</dbReference>
<dbReference type="SUPFAM" id="SSF161093">
    <property type="entry name" value="MgtE membrane domain-like"/>
    <property type="match status" value="1"/>
</dbReference>
<gene>
    <name evidence="2" type="ORF">BJG266_LOCUS418</name>
    <name evidence="3" type="ORF">QVE165_LOCUS1654</name>
    <name evidence="4" type="ORF">QVE165_LOCUS5937</name>
</gene>
<keyword evidence="5" id="KW-1185">Reference proteome</keyword>
<dbReference type="Proteomes" id="UP000663877">
    <property type="component" value="Unassembled WGS sequence"/>
</dbReference>
<feature type="transmembrane region" description="Helical" evidence="1">
    <location>
        <begin position="147"/>
        <end position="168"/>
    </location>
</feature>
<evidence type="ECO:0000256" key="1">
    <source>
        <dbReference type="SAM" id="Phobius"/>
    </source>
</evidence>
<evidence type="ECO:0000313" key="3">
    <source>
        <dbReference type="EMBL" id="CAF0753840.1"/>
    </source>
</evidence>
<feature type="transmembrane region" description="Helical" evidence="1">
    <location>
        <begin position="76"/>
        <end position="101"/>
    </location>
</feature>
<dbReference type="EMBL" id="CAJNOM010000005">
    <property type="protein sequence ID" value="CAF0753840.1"/>
    <property type="molecule type" value="Genomic_DNA"/>
</dbReference>
<evidence type="ECO:0000313" key="5">
    <source>
        <dbReference type="Proteomes" id="UP000663832"/>
    </source>
</evidence>
<reference evidence="2" key="1">
    <citation type="submission" date="2021-02" db="EMBL/GenBank/DDBJ databases">
        <authorList>
            <person name="Nowell W R."/>
        </authorList>
    </citation>
    <scope>NUCLEOTIDE SEQUENCE</scope>
</reference>
<comment type="caution">
    <text evidence="2">The sequence shown here is derived from an EMBL/GenBank/DDBJ whole genome shotgun (WGS) entry which is preliminary data.</text>
</comment>
<keyword evidence="1" id="KW-0472">Membrane</keyword>
<protein>
    <submittedName>
        <fullName evidence="2">Uncharacterized protein</fullName>
    </submittedName>
</protein>
<dbReference type="PANTHER" id="PTHR16228:SF7">
    <property type="entry name" value="SLC41A_MGTE INTEGRAL MEMBRANE DOMAIN-CONTAINING PROTEIN"/>
    <property type="match status" value="1"/>
</dbReference>
<dbReference type="PANTHER" id="PTHR16228">
    <property type="entry name" value="DIVALENT CATION TRANSPORTER SOLUTE CARRIER FAMILY 41"/>
    <property type="match status" value="1"/>
</dbReference>
<sequence>MIVLNEKLQNIISQTLDEFHIVIEQLWNDISTNNGNNINRLLEEHENNLNGKWMKNRSRYNKTTLSTIFDHNEEKWYIVVCQVFIPFMIAGFGMVVTRLVFERVMGLNVFKEITEIYILVPALLGLKENLEMRLASRLSIQANIGNIALTQLQAIVVDFLVALVSLAMR</sequence>
<dbReference type="OrthoDB" id="5791097at2759"/>
<keyword evidence="1" id="KW-1133">Transmembrane helix</keyword>
<name>A0A813MJ44_9BILA</name>
<accession>A0A813MJ44</accession>
<keyword evidence="1" id="KW-0812">Transmembrane</keyword>
<dbReference type="InterPro" id="IPR036739">
    <property type="entry name" value="SLC41_membr_dom_sf"/>
</dbReference>
<evidence type="ECO:0000313" key="6">
    <source>
        <dbReference type="Proteomes" id="UP000663877"/>
    </source>
</evidence>
<organism evidence="2 6">
    <name type="scientific">Adineta steineri</name>
    <dbReference type="NCBI Taxonomy" id="433720"/>
    <lineage>
        <taxon>Eukaryota</taxon>
        <taxon>Metazoa</taxon>
        <taxon>Spiralia</taxon>
        <taxon>Gnathifera</taxon>
        <taxon>Rotifera</taxon>
        <taxon>Eurotatoria</taxon>
        <taxon>Bdelloidea</taxon>
        <taxon>Adinetida</taxon>
        <taxon>Adinetidae</taxon>
        <taxon>Adineta</taxon>
    </lineage>
</organism>
<evidence type="ECO:0000313" key="2">
    <source>
        <dbReference type="EMBL" id="CAF0722330.1"/>
    </source>
</evidence>
<proteinExistence type="predicted"/>
<dbReference type="Proteomes" id="UP000663832">
    <property type="component" value="Unassembled WGS sequence"/>
</dbReference>
<dbReference type="EMBL" id="CAJNOM010000024">
    <property type="protein sequence ID" value="CAF0833927.1"/>
    <property type="molecule type" value="Genomic_DNA"/>
</dbReference>
<dbReference type="InterPro" id="IPR045349">
    <property type="entry name" value="SLC41A1-3"/>
</dbReference>
<dbReference type="GO" id="GO:0008324">
    <property type="term" value="F:monoatomic cation transmembrane transporter activity"/>
    <property type="evidence" value="ECO:0007669"/>
    <property type="project" value="InterPro"/>
</dbReference>
<dbReference type="EMBL" id="CAJNOI010000001">
    <property type="protein sequence ID" value="CAF0722330.1"/>
    <property type="molecule type" value="Genomic_DNA"/>
</dbReference>
<dbReference type="AlphaFoldDB" id="A0A813MJ44"/>
<evidence type="ECO:0000313" key="4">
    <source>
        <dbReference type="EMBL" id="CAF0833927.1"/>
    </source>
</evidence>
<dbReference type="GO" id="GO:0005886">
    <property type="term" value="C:plasma membrane"/>
    <property type="evidence" value="ECO:0007669"/>
    <property type="project" value="TreeGrafter"/>
</dbReference>